<dbReference type="PANTHER" id="PTHR44170:SF6">
    <property type="entry name" value="CONTACTIN"/>
    <property type="match status" value="1"/>
</dbReference>
<dbReference type="SMART" id="SM00409">
    <property type="entry name" value="IG"/>
    <property type="match status" value="3"/>
</dbReference>
<evidence type="ECO:0000256" key="2">
    <source>
        <dbReference type="ARBA" id="ARBA00023157"/>
    </source>
</evidence>
<dbReference type="SUPFAM" id="SSF48726">
    <property type="entry name" value="Immunoglobulin"/>
    <property type="match status" value="3"/>
</dbReference>
<evidence type="ECO:0000313" key="4">
    <source>
        <dbReference type="EMBL" id="VDN11510.1"/>
    </source>
</evidence>
<feature type="domain" description="Ig-like" evidence="3">
    <location>
        <begin position="356"/>
        <end position="446"/>
    </location>
</feature>
<evidence type="ECO:0000259" key="3">
    <source>
        <dbReference type="PROSITE" id="PS50835"/>
    </source>
</evidence>
<keyword evidence="1" id="KW-0677">Repeat</keyword>
<gene>
    <name evidence="4" type="ORF">DILT_LOCUS7341</name>
</gene>
<protein>
    <recommendedName>
        <fullName evidence="3">Ig-like domain-containing protein</fullName>
    </recommendedName>
</protein>
<dbReference type="GO" id="GO:0098609">
    <property type="term" value="P:cell-cell adhesion"/>
    <property type="evidence" value="ECO:0007669"/>
    <property type="project" value="TreeGrafter"/>
</dbReference>
<dbReference type="PROSITE" id="PS50835">
    <property type="entry name" value="IG_LIKE"/>
    <property type="match status" value="3"/>
</dbReference>
<dbReference type="SMART" id="SM00408">
    <property type="entry name" value="IGc2"/>
    <property type="match status" value="2"/>
</dbReference>
<dbReference type="GO" id="GO:0016020">
    <property type="term" value="C:membrane"/>
    <property type="evidence" value="ECO:0007669"/>
    <property type="project" value="UniProtKB-SubCell"/>
</dbReference>
<dbReference type="AlphaFoldDB" id="A0A3P7LDV3"/>
<dbReference type="PANTHER" id="PTHR44170">
    <property type="entry name" value="PROTEIN SIDEKICK"/>
    <property type="match status" value="1"/>
</dbReference>
<proteinExistence type="predicted"/>
<organism evidence="4 5">
    <name type="scientific">Dibothriocephalus latus</name>
    <name type="common">Fish tapeworm</name>
    <name type="synonym">Diphyllobothrium latum</name>
    <dbReference type="NCBI Taxonomy" id="60516"/>
    <lineage>
        <taxon>Eukaryota</taxon>
        <taxon>Metazoa</taxon>
        <taxon>Spiralia</taxon>
        <taxon>Lophotrochozoa</taxon>
        <taxon>Platyhelminthes</taxon>
        <taxon>Cestoda</taxon>
        <taxon>Eucestoda</taxon>
        <taxon>Diphyllobothriidea</taxon>
        <taxon>Diphyllobothriidae</taxon>
        <taxon>Dibothriocephalus</taxon>
    </lineage>
</organism>
<accession>A0A3P7LDV3</accession>
<feature type="domain" description="Ig-like" evidence="3">
    <location>
        <begin position="453"/>
        <end position="537"/>
    </location>
</feature>
<reference evidence="4 5" key="1">
    <citation type="submission" date="2018-11" db="EMBL/GenBank/DDBJ databases">
        <authorList>
            <consortium name="Pathogen Informatics"/>
        </authorList>
    </citation>
    <scope>NUCLEOTIDE SEQUENCE [LARGE SCALE GENOMIC DNA]</scope>
</reference>
<dbReference type="InterPro" id="IPR007110">
    <property type="entry name" value="Ig-like_dom"/>
</dbReference>
<dbReference type="OrthoDB" id="3666223at2759"/>
<dbReference type="Gene3D" id="2.60.40.10">
    <property type="entry name" value="Immunoglobulins"/>
    <property type="match status" value="4"/>
</dbReference>
<dbReference type="Proteomes" id="UP000281553">
    <property type="component" value="Unassembled WGS sequence"/>
</dbReference>
<dbReference type="InterPro" id="IPR003598">
    <property type="entry name" value="Ig_sub2"/>
</dbReference>
<dbReference type="InterPro" id="IPR036179">
    <property type="entry name" value="Ig-like_dom_sf"/>
</dbReference>
<name>A0A3P7LDV3_DIBLA</name>
<dbReference type="InterPro" id="IPR003599">
    <property type="entry name" value="Ig_sub"/>
</dbReference>
<feature type="domain" description="Ig-like" evidence="3">
    <location>
        <begin position="131"/>
        <end position="237"/>
    </location>
</feature>
<keyword evidence="2" id="KW-1015">Disulfide bond</keyword>
<dbReference type="InterPro" id="IPR013783">
    <property type="entry name" value="Ig-like_fold"/>
</dbReference>
<evidence type="ECO:0000313" key="5">
    <source>
        <dbReference type="Proteomes" id="UP000281553"/>
    </source>
</evidence>
<sequence>MEQHRFVSDWLQTNALDRTMRWYTAGTMLNAPFGEFIWTGYPAASRNIPPNLYSLWFDKPPTAADQATYPVDQNKLVYGTNGTAWGWYIDVPTVARGYICQAKSLFANKLLPQSNPIDYGQNDSNSILRGPCFVEQPVDAWFVPGIVVENFVSFGCFANGNPAPNYRWYKIGLISGQSIVVPKRTLVDPLLSPTGRISVSGGSLVIHQPQASTDSEYYQCEAYNDFGSILSRTAKIVFGQLETFPKQPRKTRMAWAYQSVTIPCDPPAHSPRDSLIYAFYMKKDSGLEPVVLSARPGVFVSQAQALIGFSEATTQDTGIYVCMITMHQLGSRLSDSPKSPDMPLIVQESNQRIQEPRIYDSFPAIWPTDPIRGQAVRIECFAGGSVQSGPLEYSWRRLDGKPIPLDVYKEFNRVIEFPQIQPEDQAVYECSVTDAMGSQAQPKSVSLQIKALPYFIKKAADTIVSIGENVLMVCEAAGIPEPIQMWYRNGESVSDLLAQGKLNANRYILTDGTTGPAKLQILQASFGELSCLRLSTD</sequence>
<dbReference type="EMBL" id="UYRU01051619">
    <property type="protein sequence ID" value="VDN11510.1"/>
    <property type="molecule type" value="Genomic_DNA"/>
</dbReference>
<keyword evidence="5" id="KW-1185">Reference proteome</keyword>
<evidence type="ECO:0000256" key="1">
    <source>
        <dbReference type="ARBA" id="ARBA00022737"/>
    </source>
</evidence>